<accession>X1LZN6</accession>
<sequence length="29" mass="3198">AEFALIAEPDAFTMKPGGILFYPRSQQAK</sequence>
<proteinExistence type="predicted"/>
<comment type="caution">
    <text evidence="1">The sequence shown here is derived from an EMBL/GenBank/DDBJ whole genome shotgun (WGS) entry which is preliminary data.</text>
</comment>
<dbReference type="AlphaFoldDB" id="X1LZN6"/>
<feature type="non-terminal residue" evidence="1">
    <location>
        <position position="1"/>
    </location>
</feature>
<dbReference type="EMBL" id="BARV01010089">
    <property type="protein sequence ID" value="GAI07880.1"/>
    <property type="molecule type" value="Genomic_DNA"/>
</dbReference>
<gene>
    <name evidence="1" type="ORF">S06H3_19666</name>
</gene>
<name>X1LZN6_9ZZZZ</name>
<evidence type="ECO:0000313" key="1">
    <source>
        <dbReference type="EMBL" id="GAI07880.1"/>
    </source>
</evidence>
<protein>
    <submittedName>
        <fullName evidence="1">Uncharacterized protein</fullName>
    </submittedName>
</protein>
<reference evidence="1" key="1">
    <citation type="journal article" date="2014" name="Front. Microbiol.">
        <title>High frequency of phylogenetically diverse reductive dehalogenase-homologous genes in deep subseafloor sedimentary metagenomes.</title>
        <authorList>
            <person name="Kawai M."/>
            <person name="Futagami T."/>
            <person name="Toyoda A."/>
            <person name="Takaki Y."/>
            <person name="Nishi S."/>
            <person name="Hori S."/>
            <person name="Arai W."/>
            <person name="Tsubouchi T."/>
            <person name="Morono Y."/>
            <person name="Uchiyama I."/>
            <person name="Ito T."/>
            <person name="Fujiyama A."/>
            <person name="Inagaki F."/>
            <person name="Takami H."/>
        </authorList>
    </citation>
    <scope>NUCLEOTIDE SEQUENCE</scope>
    <source>
        <strain evidence="1">Expedition CK06-06</strain>
    </source>
</reference>
<organism evidence="1">
    <name type="scientific">marine sediment metagenome</name>
    <dbReference type="NCBI Taxonomy" id="412755"/>
    <lineage>
        <taxon>unclassified sequences</taxon>
        <taxon>metagenomes</taxon>
        <taxon>ecological metagenomes</taxon>
    </lineage>
</organism>